<sequence>MQDYLNVIKNHYADFKGRARRREYWMFTLINAIITFVLQIPAQGALMGMAMQSDASGAPSAGVTGIALISIILLLVYTLAVLLPSIGVAVRRMHDTGRSGWLLLLGLIPFIGWLILLYFYVQDSQPGANKWGPNPKGQGTNVPQNAATNW</sequence>
<dbReference type="Proteomes" id="UP001232163">
    <property type="component" value="Unassembled WGS sequence"/>
</dbReference>
<reference evidence="3 4" key="1">
    <citation type="submission" date="2023-07" db="EMBL/GenBank/DDBJ databases">
        <title>Genomic Encyclopedia of Type Strains, Phase IV (KMG-IV): sequencing the most valuable type-strain genomes for metagenomic binning, comparative biology and taxonomic classification.</title>
        <authorList>
            <person name="Goeker M."/>
        </authorList>
    </citation>
    <scope>NUCLEOTIDE SEQUENCE [LARGE SCALE GENOMIC DNA]</scope>
    <source>
        <strain evidence="3 4">NIO-1023</strain>
    </source>
</reference>
<keyword evidence="4" id="KW-1185">Reference proteome</keyword>
<accession>A0ABT9MCN9</accession>
<keyword evidence="2" id="KW-0472">Membrane</keyword>
<comment type="caution">
    <text evidence="3">The sequence shown here is derived from an EMBL/GenBank/DDBJ whole genome shotgun (WGS) entry which is preliminary data.</text>
</comment>
<feature type="region of interest" description="Disordered" evidence="1">
    <location>
        <begin position="130"/>
        <end position="150"/>
    </location>
</feature>
<feature type="transmembrane region" description="Helical" evidence="2">
    <location>
        <begin position="24"/>
        <end position="46"/>
    </location>
</feature>
<evidence type="ECO:0000313" key="3">
    <source>
        <dbReference type="EMBL" id="MDP9764360.1"/>
    </source>
</evidence>
<dbReference type="RefSeq" id="WP_307465850.1">
    <property type="nucleotide sequence ID" value="NZ_JAURUR010000004.1"/>
</dbReference>
<protein>
    <submittedName>
        <fullName evidence="3">Uncharacterized membrane protein YhaH (DUF805 family)</fullName>
    </submittedName>
</protein>
<dbReference type="Pfam" id="PF05656">
    <property type="entry name" value="DUF805"/>
    <property type="match status" value="1"/>
</dbReference>
<gene>
    <name evidence="3" type="ORF">QO006_001785</name>
</gene>
<evidence type="ECO:0000256" key="1">
    <source>
        <dbReference type="SAM" id="MobiDB-lite"/>
    </source>
</evidence>
<name>A0ABT9MCN9_9DEIO</name>
<keyword evidence="2" id="KW-1133">Transmembrane helix</keyword>
<feature type="transmembrane region" description="Helical" evidence="2">
    <location>
        <begin position="66"/>
        <end position="89"/>
    </location>
</feature>
<organism evidence="3 4">
    <name type="scientific">Deinococcus enclensis</name>
    <dbReference type="NCBI Taxonomy" id="1049582"/>
    <lineage>
        <taxon>Bacteria</taxon>
        <taxon>Thermotogati</taxon>
        <taxon>Deinococcota</taxon>
        <taxon>Deinococci</taxon>
        <taxon>Deinococcales</taxon>
        <taxon>Deinococcaceae</taxon>
        <taxon>Deinococcus</taxon>
    </lineage>
</organism>
<dbReference type="PANTHER" id="PTHR34980:SF2">
    <property type="entry name" value="INNER MEMBRANE PROTEIN YHAH-RELATED"/>
    <property type="match status" value="1"/>
</dbReference>
<feature type="compositionally biased region" description="Polar residues" evidence="1">
    <location>
        <begin position="137"/>
        <end position="150"/>
    </location>
</feature>
<proteinExistence type="predicted"/>
<dbReference type="EMBL" id="JAURUR010000004">
    <property type="protein sequence ID" value="MDP9764360.1"/>
    <property type="molecule type" value="Genomic_DNA"/>
</dbReference>
<evidence type="ECO:0000256" key="2">
    <source>
        <dbReference type="SAM" id="Phobius"/>
    </source>
</evidence>
<evidence type="ECO:0000313" key="4">
    <source>
        <dbReference type="Proteomes" id="UP001232163"/>
    </source>
</evidence>
<feature type="transmembrane region" description="Helical" evidence="2">
    <location>
        <begin position="101"/>
        <end position="121"/>
    </location>
</feature>
<keyword evidence="2" id="KW-0812">Transmembrane</keyword>
<dbReference type="InterPro" id="IPR008523">
    <property type="entry name" value="DUF805"/>
</dbReference>
<dbReference type="PANTHER" id="PTHR34980">
    <property type="entry name" value="INNER MEMBRANE PROTEIN-RELATED-RELATED"/>
    <property type="match status" value="1"/>
</dbReference>